<dbReference type="GO" id="GO:0009982">
    <property type="term" value="F:pseudouridine synthase activity"/>
    <property type="evidence" value="ECO:0007669"/>
    <property type="project" value="InterPro"/>
</dbReference>
<dbReference type="OrthoDB" id="418349at2759"/>
<dbReference type="Gene3D" id="3.30.2350.10">
    <property type="entry name" value="Pseudouridine synthase"/>
    <property type="match status" value="1"/>
</dbReference>
<protein>
    <submittedName>
        <fullName evidence="4">Pseudouridine synthase</fullName>
    </submittedName>
</protein>
<dbReference type="InterPro" id="IPR006145">
    <property type="entry name" value="PsdUridine_synth_RsuA/RluA"/>
</dbReference>
<sequence length="225" mass="25067">MQVIYEDDDLLAVSKPPFLVTAPKHRWQGGSLVNRVLNYLGKPPHPLHRLDMNTSGVVLFAKSPDIVATMHDQFRNQQAQKQYLALSLGIPSQSSFVEDGPIGMHPSLNSNRHLDATHARHCARSLKAFSLNRQASLLCCAPRTGRTHQIRVHLAHAGHPIAGDEIYGLKVTWTPRQLLHAVRLRVTHPRTGLPLDLQAPLPEDFEKAIARLGMQMPQELPELPA</sequence>
<dbReference type="KEGG" id="csl:COCSUDRAFT_18954"/>
<evidence type="ECO:0000313" key="4">
    <source>
        <dbReference type="EMBL" id="EIE20314.1"/>
    </source>
</evidence>
<dbReference type="InterPro" id="IPR050188">
    <property type="entry name" value="RluA_PseudoU_synthase"/>
</dbReference>
<dbReference type="eggNOG" id="KOG1919">
    <property type="taxonomic scope" value="Eukaryota"/>
</dbReference>
<dbReference type="PANTHER" id="PTHR21600:SF87">
    <property type="entry name" value="RNA PSEUDOURIDYLATE SYNTHASE DOMAIN-CONTAINING PROTEIN 1"/>
    <property type="match status" value="1"/>
</dbReference>
<gene>
    <name evidence="4" type="ORF">COCSUDRAFT_18954</name>
</gene>
<dbReference type="EMBL" id="AGSI01000016">
    <property type="protein sequence ID" value="EIE20314.1"/>
    <property type="molecule type" value="Genomic_DNA"/>
</dbReference>
<dbReference type="Proteomes" id="UP000007264">
    <property type="component" value="Unassembled WGS sequence"/>
</dbReference>
<comment type="similarity">
    <text evidence="2">Belongs to the pseudouridine synthase RluA family.</text>
</comment>
<name>I0YPJ5_COCSC</name>
<keyword evidence="5" id="KW-1185">Reference proteome</keyword>
<dbReference type="GeneID" id="17038290"/>
<dbReference type="PROSITE" id="PS01129">
    <property type="entry name" value="PSI_RLU"/>
    <property type="match status" value="1"/>
</dbReference>
<feature type="domain" description="Pseudouridine synthase RsuA/RluA-like" evidence="3">
    <location>
        <begin position="9"/>
        <end position="156"/>
    </location>
</feature>
<reference evidence="4 5" key="1">
    <citation type="journal article" date="2012" name="Genome Biol.">
        <title>The genome of the polar eukaryotic microalga coccomyxa subellipsoidea reveals traits of cold adaptation.</title>
        <authorList>
            <person name="Blanc G."/>
            <person name="Agarkova I."/>
            <person name="Grimwood J."/>
            <person name="Kuo A."/>
            <person name="Brueggeman A."/>
            <person name="Dunigan D."/>
            <person name="Gurnon J."/>
            <person name="Ladunga I."/>
            <person name="Lindquist E."/>
            <person name="Lucas S."/>
            <person name="Pangilinan J."/>
            <person name="Proschold T."/>
            <person name="Salamov A."/>
            <person name="Schmutz J."/>
            <person name="Weeks D."/>
            <person name="Yamada T."/>
            <person name="Claverie J.M."/>
            <person name="Grigoriev I."/>
            <person name="Van Etten J."/>
            <person name="Lomsadze A."/>
            <person name="Borodovsky M."/>
        </authorList>
    </citation>
    <scope>NUCLEOTIDE SEQUENCE [LARGE SCALE GENOMIC DNA]</scope>
    <source>
        <strain evidence="4 5">C-169</strain>
    </source>
</reference>
<dbReference type="PANTHER" id="PTHR21600">
    <property type="entry name" value="MITOCHONDRIAL RNA PSEUDOURIDINE SYNTHASE"/>
    <property type="match status" value="1"/>
</dbReference>
<dbReference type="Pfam" id="PF00849">
    <property type="entry name" value="PseudoU_synth_2"/>
    <property type="match status" value="1"/>
</dbReference>
<dbReference type="InterPro" id="IPR020103">
    <property type="entry name" value="PsdUridine_synth_cat_dom_sf"/>
</dbReference>
<proteinExistence type="inferred from homology"/>
<dbReference type="AlphaFoldDB" id="I0YPJ5"/>
<dbReference type="GO" id="GO:0003723">
    <property type="term" value="F:RNA binding"/>
    <property type="evidence" value="ECO:0007669"/>
    <property type="project" value="InterPro"/>
</dbReference>
<evidence type="ECO:0000256" key="1">
    <source>
        <dbReference type="ARBA" id="ARBA00000073"/>
    </source>
</evidence>
<comment type="catalytic activity">
    <reaction evidence="1">
        <text>a uridine in RNA = a pseudouridine in RNA</text>
        <dbReference type="Rhea" id="RHEA:48348"/>
        <dbReference type="Rhea" id="RHEA-COMP:12068"/>
        <dbReference type="Rhea" id="RHEA-COMP:12069"/>
        <dbReference type="ChEBI" id="CHEBI:65314"/>
        <dbReference type="ChEBI" id="CHEBI:65315"/>
    </reaction>
</comment>
<comment type="caution">
    <text evidence="4">The sequence shown here is derived from an EMBL/GenBank/DDBJ whole genome shotgun (WGS) entry which is preliminary data.</text>
</comment>
<dbReference type="InterPro" id="IPR006224">
    <property type="entry name" value="PsdUridine_synth_RluA-like_CS"/>
</dbReference>
<evidence type="ECO:0000256" key="2">
    <source>
        <dbReference type="ARBA" id="ARBA00010876"/>
    </source>
</evidence>
<dbReference type="GO" id="GO:0000455">
    <property type="term" value="P:enzyme-directed rRNA pseudouridine synthesis"/>
    <property type="evidence" value="ECO:0007669"/>
    <property type="project" value="TreeGrafter"/>
</dbReference>
<dbReference type="CDD" id="cd02869">
    <property type="entry name" value="PseudoU_synth_RluA_like"/>
    <property type="match status" value="1"/>
</dbReference>
<dbReference type="SUPFAM" id="SSF55120">
    <property type="entry name" value="Pseudouridine synthase"/>
    <property type="match status" value="1"/>
</dbReference>
<organism evidence="4 5">
    <name type="scientific">Coccomyxa subellipsoidea (strain C-169)</name>
    <name type="common">Green microalga</name>
    <dbReference type="NCBI Taxonomy" id="574566"/>
    <lineage>
        <taxon>Eukaryota</taxon>
        <taxon>Viridiplantae</taxon>
        <taxon>Chlorophyta</taxon>
        <taxon>core chlorophytes</taxon>
        <taxon>Trebouxiophyceae</taxon>
        <taxon>Trebouxiophyceae incertae sedis</taxon>
        <taxon>Coccomyxaceae</taxon>
        <taxon>Coccomyxa</taxon>
        <taxon>Coccomyxa subellipsoidea</taxon>
    </lineage>
</organism>
<dbReference type="STRING" id="574566.I0YPJ5"/>
<evidence type="ECO:0000313" key="5">
    <source>
        <dbReference type="Proteomes" id="UP000007264"/>
    </source>
</evidence>
<evidence type="ECO:0000259" key="3">
    <source>
        <dbReference type="Pfam" id="PF00849"/>
    </source>
</evidence>
<dbReference type="RefSeq" id="XP_005644858.1">
    <property type="nucleotide sequence ID" value="XM_005644801.1"/>
</dbReference>
<accession>I0YPJ5</accession>